<feature type="domain" description="ENPP1-3/EXOG-like endonuclease/phosphodiesterase" evidence="13">
    <location>
        <begin position="50"/>
        <end position="239"/>
    </location>
</feature>
<gene>
    <name evidence="16" type="ORF">HNQ86_000803</name>
    <name evidence="15" type="ORF">LF63_0107055</name>
</gene>
<dbReference type="Gene3D" id="3.40.570.10">
    <property type="entry name" value="Extracellular Endonuclease, subunit A"/>
    <property type="match status" value="1"/>
</dbReference>
<dbReference type="PANTHER" id="PTHR13966:SF5">
    <property type="entry name" value="ENDONUCLEASE G, MITOCHONDRIAL"/>
    <property type="match status" value="1"/>
</dbReference>
<dbReference type="PROSITE" id="PS01070">
    <property type="entry name" value="NUCLEASE_NON_SPEC"/>
    <property type="match status" value="1"/>
</dbReference>
<dbReference type="SUPFAM" id="SSF54060">
    <property type="entry name" value="His-Me finger endonucleases"/>
    <property type="match status" value="1"/>
</dbReference>
<evidence type="ECO:0000256" key="1">
    <source>
        <dbReference type="ARBA" id="ARBA00001946"/>
    </source>
</evidence>
<evidence type="ECO:0000259" key="14">
    <source>
        <dbReference type="SMART" id="SM00892"/>
    </source>
</evidence>
<dbReference type="GO" id="GO:0046872">
    <property type="term" value="F:metal ion binding"/>
    <property type="evidence" value="ECO:0007669"/>
    <property type="project" value="UniProtKB-KW"/>
</dbReference>
<evidence type="ECO:0000256" key="10">
    <source>
        <dbReference type="RuleBase" id="RU366055"/>
    </source>
</evidence>
<dbReference type="OrthoDB" id="9811262at2"/>
<dbReference type="RefSeq" id="WP_043100613.1">
    <property type="nucleotide sequence ID" value="NZ_JACHET010000001.1"/>
</dbReference>
<feature type="domain" description="DNA/RNA non-specific endonuclease/pyrophosphatase/phosphodiesterase" evidence="14">
    <location>
        <begin position="49"/>
        <end position="239"/>
    </location>
</feature>
<evidence type="ECO:0000256" key="3">
    <source>
        <dbReference type="ARBA" id="ARBA00022722"/>
    </source>
</evidence>
<dbReference type="PROSITE" id="PS51257">
    <property type="entry name" value="PROKAR_LIPOPROTEIN"/>
    <property type="match status" value="1"/>
</dbReference>
<dbReference type="GO" id="GO:0003676">
    <property type="term" value="F:nucleic acid binding"/>
    <property type="evidence" value="ECO:0007669"/>
    <property type="project" value="InterPro"/>
</dbReference>
<dbReference type="InterPro" id="IPR040255">
    <property type="entry name" value="Non-specific_endonuclease"/>
</dbReference>
<keyword evidence="4 9" id="KW-0479">Metal-binding</keyword>
<dbReference type="EMBL" id="JACHET010000001">
    <property type="protein sequence ID" value="MBB6183458.1"/>
    <property type="molecule type" value="Genomic_DNA"/>
</dbReference>
<dbReference type="Proteomes" id="UP000029708">
    <property type="component" value="Unassembled WGS sequence"/>
</dbReference>
<feature type="binding site" evidence="9">
    <location>
        <position position="144"/>
    </location>
    <ligand>
        <name>Mg(2+)</name>
        <dbReference type="ChEBI" id="CHEBI:18420"/>
        <note>catalytic</note>
    </ligand>
</feature>
<evidence type="ECO:0000256" key="9">
    <source>
        <dbReference type="PIRSR" id="PIRSR640255-2"/>
    </source>
</evidence>
<dbReference type="GO" id="GO:0004519">
    <property type="term" value="F:endonuclease activity"/>
    <property type="evidence" value="ECO:0007669"/>
    <property type="project" value="UniProtKB-UniRule"/>
</dbReference>
<dbReference type="Pfam" id="PF01223">
    <property type="entry name" value="Endonuclease_NS"/>
    <property type="match status" value="1"/>
</dbReference>
<evidence type="ECO:0000256" key="11">
    <source>
        <dbReference type="SAM" id="MobiDB-lite"/>
    </source>
</evidence>
<dbReference type="SMART" id="SM00892">
    <property type="entry name" value="Endonuclease_NS"/>
    <property type="match status" value="1"/>
</dbReference>
<dbReference type="InterPro" id="IPR018524">
    <property type="entry name" value="DNA/RNA_endonuclease_AS"/>
</dbReference>
<dbReference type="InterPro" id="IPR001604">
    <property type="entry name" value="Endo_G_ENPP1-like_dom"/>
</dbReference>
<keyword evidence="5 10" id="KW-0255">Endonuclease</keyword>
<evidence type="ECO:0000256" key="5">
    <source>
        <dbReference type="ARBA" id="ARBA00022759"/>
    </source>
</evidence>
<keyword evidence="6 10" id="KW-0378">Hydrolase</keyword>
<dbReference type="PANTHER" id="PTHR13966">
    <property type="entry name" value="ENDONUCLEASE RELATED"/>
    <property type="match status" value="1"/>
</dbReference>
<dbReference type="EC" id="3.1.30.-" evidence="10"/>
<proteinExistence type="inferred from homology"/>
<dbReference type="SMART" id="SM00477">
    <property type="entry name" value="NUC"/>
    <property type="match status" value="1"/>
</dbReference>
<feature type="region of interest" description="Disordered" evidence="11">
    <location>
        <begin position="97"/>
        <end position="125"/>
    </location>
</feature>
<comment type="cofactor">
    <cofactor evidence="1 10">
        <name>Mg(2+)</name>
        <dbReference type="ChEBI" id="CHEBI:18420"/>
    </cofactor>
</comment>
<dbReference type="Proteomes" id="UP000560000">
    <property type="component" value="Unassembled WGS sequence"/>
</dbReference>
<dbReference type="HOGENOM" id="CLU_055174_1_0_6"/>
<keyword evidence="17" id="KW-1185">Reference proteome</keyword>
<dbReference type="EMBL" id="JROI01000010">
    <property type="protein sequence ID" value="KGI78107.1"/>
    <property type="molecule type" value="Genomic_DNA"/>
</dbReference>
<evidence type="ECO:0000256" key="8">
    <source>
        <dbReference type="PIRSR" id="PIRSR640255-1"/>
    </source>
</evidence>
<reference evidence="15 17" key="1">
    <citation type="submission" date="2014-09" db="EMBL/GenBank/DDBJ databases">
        <title>Xanthomonadaceae 3.5X direct submission.</title>
        <authorList>
            <person name="Fang T."/>
            <person name="Wang H."/>
        </authorList>
    </citation>
    <scope>NUCLEOTIDE SEQUENCE [LARGE SCALE GENOMIC DNA]</scope>
    <source>
        <strain evidence="15 17">3.5X</strain>
    </source>
</reference>
<dbReference type="InterPro" id="IPR044929">
    <property type="entry name" value="DNA/RNA_non-sp_Endonuclease_sf"/>
</dbReference>
<dbReference type="InterPro" id="IPR044925">
    <property type="entry name" value="His-Me_finger_sf"/>
</dbReference>
<feature type="active site" description="Proton acceptor" evidence="8">
    <location>
        <position position="114"/>
    </location>
</feature>
<evidence type="ECO:0000256" key="7">
    <source>
        <dbReference type="ARBA" id="ARBA00022842"/>
    </source>
</evidence>
<name>A0A099CWU7_9GAMM</name>
<sequence length="250" mass="26514">MQWIRLVAALGLLAASGSVFASTACPNFFVGGDEPAIAASLTTRTTEVCHTEYVILDSGVTKGPLYSAQHLTAAQVAGAEAISRYGSFHQEKGIPYADRSQSSDYTNSGYDRGHMTPAGDESTLDSEYESFSMGNIVPQVHTLNAGNWARIEADVRDLATQLGEVYVVTGPAFADSHVPTIGTHQVWVPEYTWKAVYEPGIGAGAYVCTNDTKQTCTVVSIDDITALTGVDPFPMLSGSIKANAISLPTP</sequence>
<evidence type="ECO:0000313" key="17">
    <source>
        <dbReference type="Proteomes" id="UP000029708"/>
    </source>
</evidence>
<dbReference type="InterPro" id="IPR020821">
    <property type="entry name" value="ENPP1-3/EXOG-like_nuc-like"/>
</dbReference>
<keyword evidence="3 10" id="KW-0540">Nuclease</keyword>
<evidence type="ECO:0000313" key="18">
    <source>
        <dbReference type="Proteomes" id="UP000560000"/>
    </source>
</evidence>
<evidence type="ECO:0000313" key="16">
    <source>
        <dbReference type="EMBL" id="MBB6183458.1"/>
    </source>
</evidence>
<feature type="chain" id="PRO_5033215878" description="Endonuclease" evidence="12">
    <location>
        <begin position="22"/>
        <end position="250"/>
    </location>
</feature>
<evidence type="ECO:0000256" key="4">
    <source>
        <dbReference type="ARBA" id="ARBA00022723"/>
    </source>
</evidence>
<evidence type="ECO:0000313" key="15">
    <source>
        <dbReference type="EMBL" id="KGI78107.1"/>
    </source>
</evidence>
<dbReference type="GO" id="GO:0016787">
    <property type="term" value="F:hydrolase activity"/>
    <property type="evidence" value="ECO:0007669"/>
    <property type="project" value="UniProtKB-KW"/>
</dbReference>
<keyword evidence="12" id="KW-0732">Signal</keyword>
<reference evidence="16 18" key="2">
    <citation type="submission" date="2020-08" db="EMBL/GenBank/DDBJ databases">
        <title>Genomic Encyclopedia of Type Strains, Phase IV (KMG-IV): sequencing the most valuable type-strain genomes for metagenomic binning, comparative biology and taxonomic classification.</title>
        <authorList>
            <person name="Goeker M."/>
        </authorList>
    </citation>
    <scope>NUCLEOTIDE SEQUENCE [LARGE SCALE GENOMIC DNA]</scope>
    <source>
        <strain evidence="16 18">DSM 107085</strain>
    </source>
</reference>
<dbReference type="AlphaFoldDB" id="A0A099CWU7"/>
<evidence type="ECO:0000256" key="12">
    <source>
        <dbReference type="SAM" id="SignalP"/>
    </source>
</evidence>
<feature type="compositionally biased region" description="Polar residues" evidence="11">
    <location>
        <begin position="99"/>
        <end position="109"/>
    </location>
</feature>
<evidence type="ECO:0000256" key="6">
    <source>
        <dbReference type="ARBA" id="ARBA00022801"/>
    </source>
</evidence>
<evidence type="ECO:0000259" key="13">
    <source>
        <dbReference type="SMART" id="SM00477"/>
    </source>
</evidence>
<comment type="caution">
    <text evidence="15">The sequence shown here is derived from an EMBL/GenBank/DDBJ whole genome shotgun (WGS) entry which is preliminary data.</text>
</comment>
<organism evidence="15 17">
    <name type="scientific">Oleiagrimonas soli</name>
    <dbReference type="NCBI Taxonomy" id="1543381"/>
    <lineage>
        <taxon>Bacteria</taxon>
        <taxon>Pseudomonadati</taxon>
        <taxon>Pseudomonadota</taxon>
        <taxon>Gammaproteobacteria</taxon>
        <taxon>Lysobacterales</taxon>
        <taxon>Rhodanobacteraceae</taxon>
        <taxon>Oleiagrimonas</taxon>
    </lineage>
</organism>
<keyword evidence="7" id="KW-0460">Magnesium</keyword>
<comment type="similarity">
    <text evidence="2 10">Belongs to the DNA/RNA non-specific endonuclease family.</text>
</comment>
<feature type="signal peptide" evidence="12">
    <location>
        <begin position="1"/>
        <end position="21"/>
    </location>
</feature>
<protein>
    <recommendedName>
        <fullName evidence="10">Endonuclease</fullName>
        <ecNumber evidence="10">3.1.30.-</ecNumber>
    </recommendedName>
</protein>
<evidence type="ECO:0000256" key="2">
    <source>
        <dbReference type="ARBA" id="ARBA00010052"/>
    </source>
</evidence>
<dbReference type="STRING" id="1543381.LF63_0107055"/>
<accession>A0A099CWU7</accession>